<feature type="domain" description="GST C-terminal" evidence="3">
    <location>
        <begin position="137"/>
        <end position="263"/>
    </location>
</feature>
<dbReference type="Pfam" id="PF14497">
    <property type="entry name" value="GST_C_3"/>
    <property type="match status" value="1"/>
</dbReference>
<proteinExistence type="predicted"/>
<dbReference type="SUPFAM" id="SSF47616">
    <property type="entry name" value="GST C-terminal domain-like"/>
    <property type="match status" value="1"/>
</dbReference>
<evidence type="ECO:0000313" key="5">
    <source>
        <dbReference type="Proteomes" id="UP001169764"/>
    </source>
</evidence>
<dbReference type="SUPFAM" id="SSF52833">
    <property type="entry name" value="Thioredoxin-like"/>
    <property type="match status" value="1"/>
</dbReference>
<evidence type="ECO:0000256" key="1">
    <source>
        <dbReference type="SAM" id="MobiDB-lite"/>
    </source>
</evidence>
<dbReference type="InterPro" id="IPR050213">
    <property type="entry name" value="GST_superfamily"/>
</dbReference>
<dbReference type="PANTHER" id="PTHR11571">
    <property type="entry name" value="GLUTATHIONE S-TRANSFERASE"/>
    <property type="match status" value="1"/>
</dbReference>
<gene>
    <name evidence="4" type="ORF">Q4F19_06015</name>
</gene>
<dbReference type="PROSITE" id="PS50404">
    <property type="entry name" value="GST_NTER"/>
    <property type="match status" value="1"/>
</dbReference>
<dbReference type="InterPro" id="IPR004046">
    <property type="entry name" value="GST_C"/>
</dbReference>
<sequence>MSSKSHPPRASLSRKKKSPGRVDHRRVLPVEAVEENVDATPQFIDLYYWPGIPGRGEFVRLALEAGRIPYRDVAIEAGEEGVAVLSRDLAEPRETPPFAPPYIVVDGLVIAQVANILAFLGTEHGLSPPDKAGWLWTNQCQLTIADVVAEVHDTHHPVEIGSYYEDQKTEALRRAEDFRANRLPKFLNWFERALAHRGPWLNGDAWSYADLSLFQLIEGLNFAFPRRMATVARDTPKLIALHDAVVALPELADYLASDRRQPFSNGIFRHYPELDGE</sequence>
<dbReference type="Gene3D" id="1.20.1050.10">
    <property type="match status" value="1"/>
</dbReference>
<protein>
    <submittedName>
        <fullName evidence="4">Glutathione S-transferase</fullName>
    </submittedName>
</protein>
<dbReference type="CDD" id="cd03192">
    <property type="entry name" value="GST_C_Sigma_like"/>
    <property type="match status" value="1"/>
</dbReference>
<evidence type="ECO:0000313" key="4">
    <source>
        <dbReference type="EMBL" id="MDO6413931.1"/>
    </source>
</evidence>
<comment type="caution">
    <text evidence="4">The sequence shown here is derived from an EMBL/GenBank/DDBJ whole genome shotgun (WGS) entry which is preliminary data.</text>
</comment>
<dbReference type="EMBL" id="JAUOTP010000002">
    <property type="protein sequence ID" value="MDO6413931.1"/>
    <property type="molecule type" value="Genomic_DNA"/>
</dbReference>
<dbReference type="InterPro" id="IPR036282">
    <property type="entry name" value="Glutathione-S-Trfase_C_sf"/>
</dbReference>
<dbReference type="InterPro" id="IPR036249">
    <property type="entry name" value="Thioredoxin-like_sf"/>
</dbReference>
<dbReference type="Proteomes" id="UP001169764">
    <property type="component" value="Unassembled WGS sequence"/>
</dbReference>
<name>A0ABT8Y6K4_9SPHN</name>
<dbReference type="CDD" id="cd03039">
    <property type="entry name" value="GST_N_Sigma_like"/>
    <property type="match status" value="1"/>
</dbReference>
<dbReference type="Gene3D" id="3.40.30.10">
    <property type="entry name" value="Glutaredoxin"/>
    <property type="match status" value="1"/>
</dbReference>
<organism evidence="4 5">
    <name type="scientific">Sphingomonas natans</name>
    <dbReference type="NCBI Taxonomy" id="3063330"/>
    <lineage>
        <taxon>Bacteria</taxon>
        <taxon>Pseudomonadati</taxon>
        <taxon>Pseudomonadota</taxon>
        <taxon>Alphaproteobacteria</taxon>
        <taxon>Sphingomonadales</taxon>
        <taxon>Sphingomonadaceae</taxon>
        <taxon>Sphingomonas</taxon>
    </lineage>
</organism>
<dbReference type="RefSeq" id="WP_303540709.1">
    <property type="nucleotide sequence ID" value="NZ_JAUOTP010000002.1"/>
</dbReference>
<feature type="domain" description="GST N-terminal" evidence="2">
    <location>
        <begin position="42"/>
        <end position="128"/>
    </location>
</feature>
<feature type="region of interest" description="Disordered" evidence="1">
    <location>
        <begin position="1"/>
        <end position="25"/>
    </location>
</feature>
<reference evidence="4" key="1">
    <citation type="submission" date="2023-07" db="EMBL/GenBank/DDBJ databases">
        <authorList>
            <person name="Kim M."/>
        </authorList>
    </citation>
    <scope>NUCLEOTIDE SEQUENCE</scope>
    <source>
        <strain evidence="4">BIUV-7</strain>
    </source>
</reference>
<accession>A0ABT8Y6K4</accession>
<keyword evidence="5" id="KW-1185">Reference proteome</keyword>
<dbReference type="InterPro" id="IPR004045">
    <property type="entry name" value="Glutathione_S-Trfase_N"/>
</dbReference>
<dbReference type="InterPro" id="IPR010987">
    <property type="entry name" value="Glutathione-S-Trfase_C-like"/>
</dbReference>
<dbReference type="PROSITE" id="PS50405">
    <property type="entry name" value="GST_CTER"/>
    <property type="match status" value="1"/>
</dbReference>
<dbReference type="PANTHER" id="PTHR11571:SF263">
    <property type="entry name" value="GLUTATHIONE S-TRANSFERASE"/>
    <property type="match status" value="1"/>
</dbReference>
<evidence type="ECO:0000259" key="3">
    <source>
        <dbReference type="PROSITE" id="PS50405"/>
    </source>
</evidence>
<evidence type="ECO:0000259" key="2">
    <source>
        <dbReference type="PROSITE" id="PS50404"/>
    </source>
</evidence>